<dbReference type="Pfam" id="PF13176">
    <property type="entry name" value="TPR_7"/>
    <property type="match status" value="1"/>
</dbReference>
<dbReference type="SUPFAM" id="SSF48452">
    <property type="entry name" value="TPR-like"/>
    <property type="match status" value="1"/>
</dbReference>
<comment type="caution">
    <text evidence="3">The sequence shown here is derived from an EMBL/GenBank/DDBJ whole genome shotgun (WGS) entry which is preliminary data.</text>
</comment>
<dbReference type="Gene3D" id="1.25.40.10">
    <property type="entry name" value="Tetratricopeptide repeat domain"/>
    <property type="match status" value="2"/>
</dbReference>
<organism evidence="3 4">
    <name type="scientific">Cladonia borealis</name>
    <dbReference type="NCBI Taxonomy" id="184061"/>
    <lineage>
        <taxon>Eukaryota</taxon>
        <taxon>Fungi</taxon>
        <taxon>Dikarya</taxon>
        <taxon>Ascomycota</taxon>
        <taxon>Pezizomycotina</taxon>
        <taxon>Lecanoromycetes</taxon>
        <taxon>OSLEUM clade</taxon>
        <taxon>Lecanoromycetidae</taxon>
        <taxon>Lecanorales</taxon>
        <taxon>Lecanorineae</taxon>
        <taxon>Cladoniaceae</taxon>
        <taxon>Cladonia</taxon>
    </lineage>
</organism>
<dbReference type="EMBL" id="JAFEKC020000017">
    <property type="protein sequence ID" value="KAK0510277.1"/>
    <property type="molecule type" value="Genomic_DNA"/>
</dbReference>
<dbReference type="PANTHER" id="PTHR38788">
    <property type="entry name" value="CLR5 DOMAIN-CONTAINING PROTEIN"/>
    <property type="match status" value="1"/>
</dbReference>
<feature type="compositionally biased region" description="Polar residues" evidence="1">
    <location>
        <begin position="82"/>
        <end position="100"/>
    </location>
</feature>
<keyword evidence="4" id="KW-1185">Reference proteome</keyword>
<feature type="compositionally biased region" description="Polar residues" evidence="1">
    <location>
        <begin position="438"/>
        <end position="448"/>
    </location>
</feature>
<proteinExistence type="predicted"/>
<feature type="domain" description="Clr5" evidence="2">
    <location>
        <begin position="115"/>
        <end position="168"/>
    </location>
</feature>
<sequence length="665" mass="75640">MFRNHHSQTALTSNPNSSLWGDGSGSQNFTNYPVDVPYQYPQTLPPILASLTPTFSEGTAAPGEPTIPSSSVDQRVPPLLQQSLATNKPQRSESNVQPNKVRSRKRVSQNPRYSPSDWESHRPAIKEFYIVRDLSLEETREKMSETCDGFKPSIKKYKEKLKEWRFVKYVPREVVQWMFHKSQQRSRPDSDHPKGKATHFEYGETFLTTDEVKKRFQRANFDMGERFDLDAPTPKDVVYKTPRDTASSPPPTRGPGQNSGTGIRWTPVPSPHRPQFHCLPPTFNNHTLADFETIGSQAQKYESEGEADKAEDMYREALAGFENILSPTHEHTNALAYQLASFYANCNRMDDADQVLNWIIERHVGRWGYDRKNTMEQLLHISRLYNGWSRNDEALSILYRVLDTWDDRAWGNVDNENTIRLGVPQTMKPSNAVPRGNVQHQGSNQTSRVWAETDDPSRADYQLGLVKSRLASGDDIAEDTLLLLIDQCESHQQKLSLQILRARCTLVNLYRRQGFDEKCSLALEKARQAVDKTLTSNVEKTECLLKACTDVGMLYLQVQGDEPAEDIFQSIATEAEGAFQMDCSPTITIFIHIGKIYQNDNKWSKAEPWFERALAASMAANELDSPSTKALEAALEDRHYSSTCLKGKGNMTFSLDELRRIKMIM</sequence>
<protein>
    <recommendedName>
        <fullName evidence="2">Clr5 domain-containing protein</fullName>
    </recommendedName>
</protein>
<feature type="region of interest" description="Disordered" evidence="1">
    <location>
        <begin position="425"/>
        <end position="451"/>
    </location>
</feature>
<feature type="region of interest" description="Disordered" evidence="1">
    <location>
        <begin position="54"/>
        <end position="73"/>
    </location>
</feature>
<name>A0AA39QW04_9LECA</name>
<reference evidence="3" key="1">
    <citation type="submission" date="2023-03" db="EMBL/GenBank/DDBJ databases">
        <title>Complete genome of Cladonia borealis.</title>
        <authorList>
            <person name="Park H."/>
        </authorList>
    </citation>
    <scope>NUCLEOTIDE SEQUENCE</scope>
    <source>
        <strain evidence="3">ANT050790</strain>
    </source>
</reference>
<dbReference type="PANTHER" id="PTHR38788:SF3">
    <property type="entry name" value="CLR5 DOMAIN-CONTAINING PROTEIN"/>
    <property type="match status" value="1"/>
</dbReference>
<dbReference type="InterPro" id="IPR011990">
    <property type="entry name" value="TPR-like_helical_dom_sf"/>
</dbReference>
<gene>
    <name evidence="3" type="ORF">JMJ35_007671</name>
</gene>
<dbReference type="Proteomes" id="UP001166286">
    <property type="component" value="Unassembled WGS sequence"/>
</dbReference>
<feature type="region of interest" description="Disordered" evidence="1">
    <location>
        <begin position="82"/>
        <end position="119"/>
    </location>
</feature>
<feature type="region of interest" description="Disordered" evidence="1">
    <location>
        <begin position="1"/>
        <end position="24"/>
    </location>
</feature>
<evidence type="ECO:0000313" key="3">
    <source>
        <dbReference type="EMBL" id="KAK0510277.1"/>
    </source>
</evidence>
<evidence type="ECO:0000313" key="4">
    <source>
        <dbReference type="Proteomes" id="UP001166286"/>
    </source>
</evidence>
<accession>A0AA39QW04</accession>
<dbReference type="AlphaFoldDB" id="A0AA39QW04"/>
<evidence type="ECO:0000259" key="2">
    <source>
        <dbReference type="Pfam" id="PF14420"/>
    </source>
</evidence>
<feature type="compositionally biased region" description="Polar residues" evidence="1">
    <location>
        <begin position="7"/>
        <end position="24"/>
    </location>
</feature>
<dbReference type="InterPro" id="IPR019734">
    <property type="entry name" value="TPR_rpt"/>
</dbReference>
<dbReference type="InterPro" id="IPR025676">
    <property type="entry name" value="Clr5_dom"/>
</dbReference>
<dbReference type="Pfam" id="PF14420">
    <property type="entry name" value="Clr5"/>
    <property type="match status" value="1"/>
</dbReference>
<evidence type="ECO:0000256" key="1">
    <source>
        <dbReference type="SAM" id="MobiDB-lite"/>
    </source>
</evidence>
<feature type="region of interest" description="Disordered" evidence="1">
    <location>
        <begin position="232"/>
        <end position="269"/>
    </location>
</feature>